<dbReference type="SUPFAM" id="SSF53901">
    <property type="entry name" value="Thiolase-like"/>
    <property type="match status" value="2"/>
</dbReference>
<dbReference type="InterPro" id="IPR014031">
    <property type="entry name" value="Ketoacyl_synth_C"/>
</dbReference>
<organism evidence="4">
    <name type="scientific">freshwater metagenome</name>
    <dbReference type="NCBI Taxonomy" id="449393"/>
    <lineage>
        <taxon>unclassified sequences</taxon>
        <taxon>metagenomes</taxon>
        <taxon>ecological metagenomes</taxon>
    </lineage>
</organism>
<evidence type="ECO:0000313" key="4">
    <source>
        <dbReference type="EMBL" id="CAB4746664.1"/>
    </source>
</evidence>
<dbReference type="GO" id="GO:0006633">
    <property type="term" value="P:fatty acid biosynthetic process"/>
    <property type="evidence" value="ECO:0007669"/>
    <property type="project" value="InterPro"/>
</dbReference>
<dbReference type="InterPro" id="IPR000794">
    <property type="entry name" value="Beta-ketoacyl_synthase"/>
</dbReference>
<dbReference type="Gene3D" id="3.40.47.10">
    <property type="match status" value="1"/>
</dbReference>
<dbReference type="PANTHER" id="PTHR11712">
    <property type="entry name" value="POLYKETIDE SYNTHASE-RELATED"/>
    <property type="match status" value="1"/>
</dbReference>
<comment type="similarity">
    <text evidence="1">Belongs to the thiolase-like superfamily. Beta-ketoacyl-ACP synthases family.</text>
</comment>
<dbReference type="Pfam" id="PF00109">
    <property type="entry name" value="ketoacyl-synt"/>
    <property type="match status" value="1"/>
</dbReference>
<dbReference type="InterPro" id="IPR014030">
    <property type="entry name" value="Ketoacyl_synth_N"/>
</dbReference>
<dbReference type="InterPro" id="IPR018201">
    <property type="entry name" value="Ketoacyl_synth_AS"/>
</dbReference>
<dbReference type="EMBL" id="CAFBOS010000040">
    <property type="protein sequence ID" value="CAB4989198.1"/>
    <property type="molecule type" value="Genomic_DNA"/>
</dbReference>
<dbReference type="PROSITE" id="PS00606">
    <property type="entry name" value="KS3_1"/>
    <property type="match status" value="1"/>
</dbReference>
<evidence type="ECO:0000256" key="1">
    <source>
        <dbReference type="ARBA" id="ARBA00008467"/>
    </source>
</evidence>
<reference evidence="4" key="1">
    <citation type="submission" date="2020-05" db="EMBL/GenBank/DDBJ databases">
        <authorList>
            <person name="Chiriac C."/>
            <person name="Salcher M."/>
            <person name="Ghai R."/>
            <person name="Kavagutti S V."/>
        </authorList>
    </citation>
    <scope>NUCLEOTIDE SEQUENCE</scope>
</reference>
<proteinExistence type="inferred from homology"/>
<sequence>MAGRRVAVTGIGAVTPVGIGIDAFWRGLNAPQPGTAQRRVDDFDPEAYFDNPKETRRADRFTQFAIAAAAEALGQAGNLTADPERIGVWVGTGVGGILTLEAQIIVGHDKGLNRVSPFLVPMMMANAATASISMRWGFQGPCENTVTACAAGTHSIGNGARLIQHGVCDVVVAGGSEASLCQTAMAGFANMTALSSSGVSRPFDRDRDGFVIAEAAGILVLEEWEMAVARGATILAEVLGSSSTADAHHITAPATGGAGAIRCMRQALADAGVTAAEVRHVNAHGTSTPLNDAAEAAAMAEVFGDLRPIVTSTKGVTGHALGAAGAIEAIAVVLSMKHKLIPPTDGHVNDDPDMAPFDLVLGQARPWEPGVSISNSFGFGGHNGTVVLRPA</sequence>
<dbReference type="NCBIfam" id="NF005589">
    <property type="entry name" value="PRK07314.1"/>
    <property type="match status" value="1"/>
</dbReference>
<accession>A0A6J6TIN1</accession>
<dbReference type="InterPro" id="IPR016039">
    <property type="entry name" value="Thiolase-like"/>
</dbReference>
<dbReference type="PANTHER" id="PTHR11712:SF336">
    <property type="entry name" value="3-OXOACYL-[ACYL-CARRIER-PROTEIN] SYNTHASE, MITOCHONDRIAL"/>
    <property type="match status" value="1"/>
</dbReference>
<keyword evidence="2" id="KW-0808">Transferase</keyword>
<dbReference type="SMART" id="SM00825">
    <property type="entry name" value="PKS_KS"/>
    <property type="match status" value="1"/>
</dbReference>
<dbReference type="AlphaFoldDB" id="A0A6J6TIN1"/>
<dbReference type="EMBL" id="CAEZYR010000052">
    <property type="protein sequence ID" value="CAB4746664.1"/>
    <property type="molecule type" value="Genomic_DNA"/>
</dbReference>
<dbReference type="PROSITE" id="PS52004">
    <property type="entry name" value="KS3_2"/>
    <property type="match status" value="1"/>
</dbReference>
<protein>
    <submittedName>
        <fullName evidence="4">Unannotated protein</fullName>
    </submittedName>
</protein>
<feature type="domain" description="Ketosynthase family 3 (KS3)" evidence="3">
    <location>
        <begin position="3"/>
        <end position="390"/>
    </location>
</feature>
<evidence type="ECO:0000259" key="3">
    <source>
        <dbReference type="PROSITE" id="PS52004"/>
    </source>
</evidence>
<evidence type="ECO:0000313" key="5">
    <source>
        <dbReference type="EMBL" id="CAB4989198.1"/>
    </source>
</evidence>
<dbReference type="GO" id="GO:0004315">
    <property type="term" value="F:3-oxoacyl-[acyl-carrier-protein] synthase activity"/>
    <property type="evidence" value="ECO:0007669"/>
    <property type="project" value="InterPro"/>
</dbReference>
<dbReference type="CDD" id="cd00834">
    <property type="entry name" value="KAS_I_II"/>
    <property type="match status" value="1"/>
</dbReference>
<gene>
    <name evidence="4" type="ORF">UFOPK2754_01553</name>
    <name evidence="5" type="ORF">UFOPK3967_00886</name>
</gene>
<dbReference type="InterPro" id="IPR020841">
    <property type="entry name" value="PKS_Beta-ketoAc_synthase_dom"/>
</dbReference>
<dbReference type="Pfam" id="PF02801">
    <property type="entry name" value="Ketoacyl-synt_C"/>
    <property type="match status" value="1"/>
</dbReference>
<name>A0A6J6TIN1_9ZZZZ</name>
<evidence type="ECO:0000256" key="2">
    <source>
        <dbReference type="ARBA" id="ARBA00022679"/>
    </source>
</evidence>